<comment type="caution">
    <text evidence="1">The sequence shown here is derived from an EMBL/GenBank/DDBJ whole genome shotgun (WGS) entry which is preliminary data.</text>
</comment>
<sequence length="137" mass="15736">MKNNINNNEKVVTRLNPLKYPKPVGKYSHVTRIAKNAEWYSFSGQIGIDINENIPGDFNEQVKNTLNNISNLLKSQNLSPENVVKVNIWATEEIDWDYFDDLWNRLFNVPSPSMTIAYITALGLPELKIEIDIWAAK</sequence>
<gene>
    <name evidence="1" type="ORF">U732_3259</name>
</gene>
<dbReference type="PANTHER" id="PTHR43857:SF1">
    <property type="entry name" value="YJGH FAMILY PROTEIN"/>
    <property type="match status" value="1"/>
</dbReference>
<protein>
    <submittedName>
        <fullName evidence="1">Endoribonuclease L-PSP family protein</fullName>
    </submittedName>
</protein>
<dbReference type="OrthoDB" id="9795206at2"/>
<dbReference type="Proteomes" id="UP000031366">
    <property type="component" value="Unassembled WGS sequence"/>
</dbReference>
<accession>A0A0C1U532</accession>
<evidence type="ECO:0000313" key="1">
    <source>
        <dbReference type="EMBL" id="KIE46808.1"/>
    </source>
</evidence>
<name>A0A0C1U532_9CLOT</name>
<dbReference type="EMBL" id="AYSO01000016">
    <property type="protein sequence ID" value="KIE46808.1"/>
    <property type="molecule type" value="Genomic_DNA"/>
</dbReference>
<dbReference type="InterPro" id="IPR035959">
    <property type="entry name" value="RutC-like_sf"/>
</dbReference>
<proteinExistence type="predicted"/>
<organism evidence="1 2">
    <name type="scientific">Clostridium argentinense CDC 2741</name>
    <dbReference type="NCBI Taxonomy" id="1418104"/>
    <lineage>
        <taxon>Bacteria</taxon>
        <taxon>Bacillati</taxon>
        <taxon>Bacillota</taxon>
        <taxon>Clostridia</taxon>
        <taxon>Eubacteriales</taxon>
        <taxon>Clostridiaceae</taxon>
        <taxon>Clostridium</taxon>
    </lineage>
</organism>
<reference evidence="1 2" key="1">
    <citation type="journal article" date="2015" name="Infect. Genet. Evol.">
        <title>Genomic sequences of six botulinum neurotoxin-producing strains representing three clostridial species illustrate the mobility and diversity of botulinum neurotoxin genes.</title>
        <authorList>
            <person name="Smith T.J."/>
            <person name="Hill K.K."/>
            <person name="Xie G."/>
            <person name="Foley B.T."/>
            <person name="Williamson C.H."/>
            <person name="Foster J.T."/>
            <person name="Johnson S.L."/>
            <person name="Chertkov O."/>
            <person name="Teshima H."/>
            <person name="Gibbons H.S."/>
            <person name="Johnsky L.A."/>
            <person name="Karavis M.A."/>
            <person name="Smith L.A."/>
        </authorList>
    </citation>
    <scope>NUCLEOTIDE SEQUENCE [LARGE SCALE GENOMIC DNA]</scope>
    <source>
        <strain evidence="1 2">CDC 2741</strain>
    </source>
</reference>
<dbReference type="SUPFAM" id="SSF55298">
    <property type="entry name" value="YjgF-like"/>
    <property type="match status" value="1"/>
</dbReference>
<evidence type="ECO:0000313" key="2">
    <source>
        <dbReference type="Proteomes" id="UP000031366"/>
    </source>
</evidence>
<dbReference type="PANTHER" id="PTHR43857">
    <property type="entry name" value="BLR7761 PROTEIN"/>
    <property type="match status" value="1"/>
</dbReference>
<dbReference type="Gene3D" id="3.30.1330.40">
    <property type="entry name" value="RutC-like"/>
    <property type="match status" value="1"/>
</dbReference>
<dbReference type="Pfam" id="PF01042">
    <property type="entry name" value="Ribonuc_L-PSP"/>
    <property type="match status" value="1"/>
</dbReference>
<keyword evidence="2" id="KW-1185">Reference proteome</keyword>
<dbReference type="AlphaFoldDB" id="A0A0C1U532"/>
<dbReference type="STRING" id="29341.RSJ17_19645"/>
<dbReference type="InterPro" id="IPR006175">
    <property type="entry name" value="YjgF/YER057c/UK114"/>
</dbReference>
<dbReference type="RefSeq" id="WP_039632902.1">
    <property type="nucleotide sequence ID" value="NZ_AYSO01000016.1"/>
</dbReference>